<keyword evidence="3" id="KW-1185">Reference proteome</keyword>
<dbReference type="AlphaFoldDB" id="A0A7R9LX35"/>
<dbReference type="EMBL" id="OC918448">
    <property type="protein sequence ID" value="CAD7649423.1"/>
    <property type="molecule type" value="Genomic_DNA"/>
</dbReference>
<dbReference type="InterPro" id="IPR006149">
    <property type="entry name" value="EB_dom"/>
</dbReference>
<accession>A0A7R9LX35</accession>
<dbReference type="OrthoDB" id="6509250at2759"/>
<evidence type="ECO:0000259" key="1">
    <source>
        <dbReference type="Pfam" id="PF01683"/>
    </source>
</evidence>
<sequence>MDISVGGTGGGVCALTLSVCVSLERAQEVLGQCAALWRYFSALNSNNNSGIIVRNVFVNTNYKLTWINFTTSANDTGPDGSDGGVAQLEVSLPPQLRHRQQQSLPTRIRLEVVGSAASVRIRDAGAMHQGFYSAYKVLTHPNSSDQYVADRKDFYIYIKGLGDENDGCSENSTCISQHCLYGRCVCNGDKPVLNDHKCHSAQPIGSKCLHSSQCQWIAGPNAHCNYKGKCRCARNAIPIQIPIYGKYCIEPKVFNDSCIYSEECLLIGTNRYCNEQFKCQCHPGYHYHMGVGCINRPYNHVSPLQPSTTFIWLILVFTFVATIL</sequence>
<protein>
    <recommendedName>
        <fullName evidence="1">EB domain-containing protein</fullName>
    </recommendedName>
</protein>
<reference evidence="2" key="1">
    <citation type="submission" date="2020-11" db="EMBL/GenBank/DDBJ databases">
        <authorList>
            <person name="Tran Van P."/>
        </authorList>
    </citation>
    <scope>NUCLEOTIDE SEQUENCE</scope>
</reference>
<dbReference type="PANTHER" id="PTHR39069:SF8">
    <property type="entry name" value="FI17111P1"/>
    <property type="match status" value="1"/>
</dbReference>
<dbReference type="Pfam" id="PF01683">
    <property type="entry name" value="EB"/>
    <property type="match status" value="1"/>
</dbReference>
<dbReference type="EMBL" id="CAJPVJ010003623">
    <property type="protein sequence ID" value="CAG2167790.1"/>
    <property type="molecule type" value="Genomic_DNA"/>
</dbReference>
<name>A0A7R9LX35_9ACAR</name>
<organism evidence="2">
    <name type="scientific">Oppiella nova</name>
    <dbReference type="NCBI Taxonomy" id="334625"/>
    <lineage>
        <taxon>Eukaryota</taxon>
        <taxon>Metazoa</taxon>
        <taxon>Ecdysozoa</taxon>
        <taxon>Arthropoda</taxon>
        <taxon>Chelicerata</taxon>
        <taxon>Arachnida</taxon>
        <taxon>Acari</taxon>
        <taxon>Acariformes</taxon>
        <taxon>Sarcoptiformes</taxon>
        <taxon>Oribatida</taxon>
        <taxon>Brachypylina</taxon>
        <taxon>Oppioidea</taxon>
        <taxon>Oppiidae</taxon>
        <taxon>Oppiella</taxon>
    </lineage>
</organism>
<evidence type="ECO:0000313" key="2">
    <source>
        <dbReference type="EMBL" id="CAD7649423.1"/>
    </source>
</evidence>
<dbReference type="PANTHER" id="PTHR39069">
    <property type="entry name" value="ECDYSONE-INDUCIBLE GENE E1, ISOFORM A"/>
    <property type="match status" value="1"/>
</dbReference>
<gene>
    <name evidence="2" type="ORF">ONB1V03_LOCUS7287</name>
</gene>
<feature type="domain" description="EB" evidence="1">
    <location>
        <begin position="190"/>
        <end position="238"/>
    </location>
</feature>
<dbReference type="Proteomes" id="UP000728032">
    <property type="component" value="Unassembled WGS sequence"/>
</dbReference>
<proteinExistence type="predicted"/>
<evidence type="ECO:0000313" key="3">
    <source>
        <dbReference type="Proteomes" id="UP000728032"/>
    </source>
</evidence>